<proteinExistence type="inferred from homology"/>
<dbReference type="PIRSF" id="PIRSF011789">
    <property type="entry name" value="tRNA_splic_SEN2"/>
    <property type="match status" value="1"/>
</dbReference>
<gene>
    <name evidence="8" type="ORF">DAPK24_039310</name>
</gene>
<dbReference type="Proteomes" id="UP001378960">
    <property type="component" value="Unassembled WGS sequence"/>
</dbReference>
<dbReference type="SUPFAM" id="SSF53032">
    <property type="entry name" value="tRNA-intron endonuclease catalytic domain-like"/>
    <property type="match status" value="1"/>
</dbReference>
<evidence type="ECO:0000256" key="5">
    <source>
        <dbReference type="PIRSR" id="PIRSR011789-1"/>
    </source>
</evidence>
<dbReference type="Pfam" id="PF01974">
    <property type="entry name" value="tRNA_int_endo"/>
    <property type="match status" value="1"/>
</dbReference>
<dbReference type="NCBIfam" id="TIGR00324">
    <property type="entry name" value="endA"/>
    <property type="match status" value="1"/>
</dbReference>
<dbReference type="PANTHER" id="PTHR21227">
    <property type="entry name" value="TRNA-SPLICING ENDONUCLEASE SUBUNIT SEN2"/>
    <property type="match status" value="1"/>
</dbReference>
<dbReference type="GO" id="GO:0005737">
    <property type="term" value="C:cytoplasm"/>
    <property type="evidence" value="ECO:0007669"/>
    <property type="project" value="TreeGrafter"/>
</dbReference>
<dbReference type="EC" id="4.6.1.16" evidence="4"/>
<evidence type="ECO:0000259" key="7">
    <source>
        <dbReference type="Pfam" id="PF01974"/>
    </source>
</evidence>
<dbReference type="InterPro" id="IPR006676">
    <property type="entry name" value="tRNA_splic"/>
</dbReference>
<evidence type="ECO:0000256" key="2">
    <source>
        <dbReference type="ARBA" id="ARBA00022694"/>
    </source>
</evidence>
<protein>
    <recommendedName>
        <fullName evidence="4">tRNA-splicing endonuclease subunit Sen2</fullName>
        <ecNumber evidence="4">4.6.1.16</ecNumber>
    </recommendedName>
</protein>
<keyword evidence="2 4" id="KW-0819">tRNA processing</keyword>
<dbReference type="InterPro" id="IPR036167">
    <property type="entry name" value="tRNA_intron_Endo_cat-like_sf"/>
</dbReference>
<keyword evidence="8" id="KW-0255">Endonuclease</keyword>
<keyword evidence="6" id="KW-0175">Coiled coil</keyword>
<dbReference type="InterPro" id="IPR011856">
    <property type="entry name" value="tRNA_endonuc-like_dom_sf"/>
</dbReference>
<dbReference type="InterPro" id="IPR016589">
    <property type="entry name" value="tRNA_splic_SEN2"/>
</dbReference>
<feature type="active site" evidence="5">
    <location>
        <position position="303"/>
    </location>
</feature>
<dbReference type="AlphaFoldDB" id="A0AAV5R758"/>
<dbReference type="GO" id="GO:0003676">
    <property type="term" value="F:nucleic acid binding"/>
    <property type="evidence" value="ECO:0007669"/>
    <property type="project" value="InterPro"/>
</dbReference>
<comment type="similarity">
    <text evidence="1 4">Belongs to the tRNA-intron endonuclease family.</text>
</comment>
<comment type="caution">
    <text evidence="8">The sequence shown here is derived from an EMBL/GenBank/DDBJ whole genome shotgun (WGS) entry which is preliminary data.</text>
</comment>
<dbReference type="Gene3D" id="3.40.1350.10">
    <property type="match status" value="1"/>
</dbReference>
<keyword evidence="8" id="KW-0540">Nuclease</keyword>
<name>A0AAV5R758_PICKL</name>
<evidence type="ECO:0000256" key="3">
    <source>
        <dbReference type="ARBA" id="ARBA00023239"/>
    </source>
</evidence>
<evidence type="ECO:0000313" key="8">
    <source>
        <dbReference type="EMBL" id="GMM47356.1"/>
    </source>
</evidence>
<dbReference type="CDD" id="cd22363">
    <property type="entry name" value="tRNA-intron_lyase_C"/>
    <property type="match status" value="1"/>
</dbReference>
<dbReference type="EMBL" id="BTGB01000005">
    <property type="protein sequence ID" value="GMM47356.1"/>
    <property type="molecule type" value="Genomic_DNA"/>
</dbReference>
<accession>A0AAV5R758</accession>
<feature type="coiled-coil region" evidence="6">
    <location>
        <begin position="157"/>
        <end position="189"/>
    </location>
</feature>
<comment type="function">
    <text evidence="4">Constitutes one of the two catalytic subunit of the tRNA-splicing endonuclease complex, a complex responsible for identification and cleavage of the splice sites in pre-tRNA. It cleaves pre-tRNA at the 5'- and 3'-splice sites to release the intron. The products are an intron and two tRNA half-molecules bearing 2',3'-cyclic phosphate and 5'-OH termini. There are no conserved sequences at the splice sites, but the intron is invariably located at the same site in the gene, placing the splice sites an invariant distance from the constant structural features of the tRNA body.</text>
</comment>
<keyword evidence="9" id="KW-1185">Reference proteome</keyword>
<dbReference type="GO" id="GO:0000213">
    <property type="term" value="F:tRNA-intron lyase activity"/>
    <property type="evidence" value="ECO:0007669"/>
    <property type="project" value="UniProtKB-UniRule"/>
</dbReference>
<keyword evidence="3 4" id="KW-0456">Lyase</keyword>
<dbReference type="PANTHER" id="PTHR21227:SF0">
    <property type="entry name" value="TRNA-SPLICING ENDONUCLEASE SUBUNIT SEN2"/>
    <property type="match status" value="1"/>
</dbReference>
<evidence type="ECO:0000256" key="4">
    <source>
        <dbReference type="PIRNR" id="PIRNR011789"/>
    </source>
</evidence>
<reference evidence="8 9" key="1">
    <citation type="journal article" date="2023" name="Elife">
        <title>Identification of key yeast species and microbe-microbe interactions impacting larval growth of Drosophila in the wild.</title>
        <authorList>
            <person name="Mure A."/>
            <person name="Sugiura Y."/>
            <person name="Maeda R."/>
            <person name="Honda K."/>
            <person name="Sakurai N."/>
            <person name="Takahashi Y."/>
            <person name="Watada M."/>
            <person name="Katoh T."/>
            <person name="Gotoh A."/>
            <person name="Gotoh Y."/>
            <person name="Taniguchi I."/>
            <person name="Nakamura K."/>
            <person name="Hayashi T."/>
            <person name="Katayama T."/>
            <person name="Uemura T."/>
            <person name="Hattori Y."/>
        </authorList>
    </citation>
    <scope>NUCLEOTIDE SEQUENCE [LARGE SCALE GENOMIC DNA]</scope>
    <source>
        <strain evidence="8 9">PK-24</strain>
    </source>
</reference>
<dbReference type="GO" id="GO:0000214">
    <property type="term" value="C:tRNA-intron endonuclease complex"/>
    <property type="evidence" value="ECO:0007669"/>
    <property type="project" value="UniProtKB-UniRule"/>
</dbReference>
<feature type="active site" evidence="5">
    <location>
        <position position="342"/>
    </location>
</feature>
<evidence type="ECO:0000313" key="9">
    <source>
        <dbReference type="Proteomes" id="UP001378960"/>
    </source>
</evidence>
<evidence type="ECO:0000256" key="1">
    <source>
        <dbReference type="ARBA" id="ARBA00008078"/>
    </source>
</evidence>
<evidence type="ECO:0000256" key="6">
    <source>
        <dbReference type="SAM" id="Coils"/>
    </source>
</evidence>
<dbReference type="GO" id="GO:0000379">
    <property type="term" value="P:tRNA-type intron splice site recognition and cleavage"/>
    <property type="evidence" value="ECO:0007669"/>
    <property type="project" value="TreeGrafter"/>
</dbReference>
<feature type="domain" description="tRNA intron endonuclease catalytic" evidence="7">
    <location>
        <begin position="274"/>
        <end position="351"/>
    </location>
</feature>
<feature type="active site" evidence="5">
    <location>
        <position position="311"/>
    </location>
</feature>
<keyword evidence="8" id="KW-0378">Hydrolase</keyword>
<dbReference type="InterPro" id="IPR006677">
    <property type="entry name" value="tRNA_intron_Endonuc_cat-like"/>
</dbReference>
<organism evidence="8 9">
    <name type="scientific">Pichia kluyveri</name>
    <name type="common">Yeast</name>
    <dbReference type="NCBI Taxonomy" id="36015"/>
    <lineage>
        <taxon>Eukaryota</taxon>
        <taxon>Fungi</taxon>
        <taxon>Dikarya</taxon>
        <taxon>Ascomycota</taxon>
        <taxon>Saccharomycotina</taxon>
        <taxon>Pichiomycetes</taxon>
        <taxon>Pichiales</taxon>
        <taxon>Pichiaceae</taxon>
        <taxon>Pichia</taxon>
    </lineage>
</organism>
<sequence>MSKFGNLNKREYYNLKHPSPLPIIIPLSYISNKYYKPIEILNSIYDTLCHFIINISGHAYIDVIFDSKLDSSFKITDYNDMIFIWNNGFYGKGNLSRSEPTFEKRMLQKINDYLNNDKNTKQDTTFSEEITKNRRYLREIWKNERISLIKLEKDIKINSINGEISILDKEKLEIEREKLSKLKDDLIKGNVRIDSNTPINSDSIKNRNTLRIEDYDIIIDSNNIKNIEYLQLDNCETIYLKQLNMIRINFDNIPDISLTNLLKNLIEIYDFELLLNYVVYYHYKTLGWCVKNGLKFSCDYILYQRGPPFSHAEFSIKIVTNEETDSLIDYSAISRVVSGVKKNLILCFVNHPNFNSSQWLNIWNNYLIDGDLISLLNNFSINEINWKRWTPSRTRM</sequence>